<proteinExistence type="predicted"/>
<dbReference type="Proteomes" id="UP000515151">
    <property type="component" value="Chromosome 1"/>
</dbReference>
<dbReference type="Gene3D" id="1.10.10.60">
    <property type="entry name" value="Homeodomain-like"/>
    <property type="match status" value="2"/>
</dbReference>
<dbReference type="OrthoDB" id="2143914at2759"/>
<gene>
    <name evidence="12" type="primary">LOC116196481</name>
</gene>
<dbReference type="InterPro" id="IPR009057">
    <property type="entry name" value="Homeodomain-like_sf"/>
</dbReference>
<evidence type="ECO:0000256" key="7">
    <source>
        <dbReference type="ARBA" id="ARBA00023242"/>
    </source>
</evidence>
<keyword evidence="2" id="KW-0677">Repeat</keyword>
<evidence type="ECO:0000256" key="3">
    <source>
        <dbReference type="ARBA" id="ARBA00023015"/>
    </source>
</evidence>
<keyword evidence="11" id="KW-1185">Reference proteome</keyword>
<dbReference type="Pfam" id="PF00249">
    <property type="entry name" value="Myb_DNA-binding"/>
    <property type="match status" value="2"/>
</dbReference>
<evidence type="ECO:0000256" key="6">
    <source>
        <dbReference type="ARBA" id="ARBA00023163"/>
    </source>
</evidence>
<feature type="region of interest" description="Disordered" evidence="8">
    <location>
        <begin position="207"/>
        <end position="226"/>
    </location>
</feature>
<evidence type="ECO:0000256" key="4">
    <source>
        <dbReference type="ARBA" id="ARBA00023125"/>
    </source>
</evidence>
<dbReference type="FunFam" id="1.10.10.60:FF:000218">
    <property type="entry name" value="Myb transcription factor"/>
    <property type="match status" value="1"/>
</dbReference>
<keyword evidence="5" id="KW-0010">Activator</keyword>
<dbReference type="CDD" id="cd00167">
    <property type="entry name" value="SANT"/>
    <property type="match status" value="2"/>
</dbReference>
<dbReference type="PROSITE" id="PS50090">
    <property type="entry name" value="MYB_LIKE"/>
    <property type="match status" value="2"/>
</dbReference>
<dbReference type="InterPro" id="IPR015495">
    <property type="entry name" value="Myb_TF_plants"/>
</dbReference>
<keyword evidence="3" id="KW-0805">Transcription regulation</keyword>
<evidence type="ECO:0000313" key="12">
    <source>
        <dbReference type="RefSeq" id="XP_031382083.1"/>
    </source>
</evidence>
<dbReference type="GO" id="GO:0005634">
    <property type="term" value="C:nucleus"/>
    <property type="evidence" value="ECO:0007669"/>
    <property type="project" value="UniProtKB-SubCell"/>
</dbReference>
<evidence type="ECO:0000259" key="9">
    <source>
        <dbReference type="PROSITE" id="PS50090"/>
    </source>
</evidence>
<dbReference type="PANTHER" id="PTHR47999">
    <property type="entry name" value="TRANSCRIPTION FACTOR MYB8-RELATED-RELATED"/>
    <property type="match status" value="1"/>
</dbReference>
<protein>
    <submittedName>
        <fullName evidence="12">Transcription factor MYB1-like</fullName>
    </submittedName>
</protein>
<feature type="domain" description="Myb-like" evidence="9">
    <location>
        <begin position="58"/>
        <end position="108"/>
    </location>
</feature>
<organism evidence="11 12">
    <name type="scientific">Punica granatum</name>
    <name type="common">Pomegranate</name>
    <dbReference type="NCBI Taxonomy" id="22663"/>
    <lineage>
        <taxon>Eukaryota</taxon>
        <taxon>Viridiplantae</taxon>
        <taxon>Streptophyta</taxon>
        <taxon>Embryophyta</taxon>
        <taxon>Tracheophyta</taxon>
        <taxon>Spermatophyta</taxon>
        <taxon>Magnoliopsida</taxon>
        <taxon>eudicotyledons</taxon>
        <taxon>Gunneridae</taxon>
        <taxon>Pentapetalae</taxon>
        <taxon>rosids</taxon>
        <taxon>malvids</taxon>
        <taxon>Myrtales</taxon>
        <taxon>Lythraceae</taxon>
        <taxon>Punica</taxon>
    </lineage>
</organism>
<feature type="domain" description="Myb-like" evidence="9">
    <location>
        <begin position="5"/>
        <end position="57"/>
    </location>
</feature>
<keyword evidence="4" id="KW-0238">DNA-binding</keyword>
<dbReference type="SUPFAM" id="SSF46689">
    <property type="entry name" value="Homeodomain-like"/>
    <property type="match status" value="1"/>
</dbReference>
<accession>A0A6P8CPP9</accession>
<dbReference type="GO" id="GO:0080090">
    <property type="term" value="P:regulation of primary metabolic process"/>
    <property type="evidence" value="ECO:0007669"/>
    <property type="project" value="UniProtKB-ARBA"/>
</dbReference>
<dbReference type="InterPro" id="IPR017930">
    <property type="entry name" value="Myb_dom"/>
</dbReference>
<keyword evidence="7" id="KW-0539">Nucleus</keyword>
<reference evidence="12" key="2">
    <citation type="submission" date="2025-08" db="UniProtKB">
        <authorList>
            <consortium name="RefSeq"/>
        </authorList>
    </citation>
    <scope>IDENTIFICATION</scope>
    <source>
        <tissue evidence="12">Leaf</tissue>
    </source>
</reference>
<comment type="subcellular location">
    <subcellularLocation>
        <location evidence="1">Nucleus</location>
    </subcellularLocation>
</comment>
<evidence type="ECO:0000256" key="1">
    <source>
        <dbReference type="ARBA" id="ARBA00004123"/>
    </source>
</evidence>
<feature type="region of interest" description="Disordered" evidence="8">
    <location>
        <begin position="157"/>
        <end position="190"/>
    </location>
</feature>
<evidence type="ECO:0000259" key="10">
    <source>
        <dbReference type="PROSITE" id="PS51294"/>
    </source>
</evidence>
<reference evidence="11" key="1">
    <citation type="journal article" date="2020" name="Plant Biotechnol. J.">
        <title>The pomegranate (Punica granatum L.) draft genome dissects genetic divergence between soft- and hard-seeded cultivars.</title>
        <authorList>
            <person name="Luo X."/>
            <person name="Li H."/>
            <person name="Wu Z."/>
            <person name="Yao W."/>
            <person name="Zhao P."/>
            <person name="Cao D."/>
            <person name="Yu H."/>
            <person name="Li K."/>
            <person name="Poudel K."/>
            <person name="Zhao D."/>
            <person name="Zhang F."/>
            <person name="Xia X."/>
            <person name="Chen L."/>
            <person name="Wang Q."/>
            <person name="Jing D."/>
            <person name="Cao S."/>
        </authorList>
    </citation>
    <scope>NUCLEOTIDE SEQUENCE [LARGE SCALE GENOMIC DNA]</scope>
    <source>
        <strain evidence="11">cv. Tunisia</strain>
    </source>
</reference>
<evidence type="ECO:0000256" key="5">
    <source>
        <dbReference type="ARBA" id="ARBA00023159"/>
    </source>
</evidence>
<evidence type="ECO:0000256" key="8">
    <source>
        <dbReference type="SAM" id="MobiDB-lite"/>
    </source>
</evidence>
<dbReference type="InterPro" id="IPR001005">
    <property type="entry name" value="SANT/Myb"/>
</dbReference>
<dbReference type="PROSITE" id="PS51294">
    <property type="entry name" value="HTH_MYB"/>
    <property type="match status" value="2"/>
</dbReference>
<dbReference type="PANTHER" id="PTHR47999:SF24">
    <property type="entry name" value="TRANSCRIPTION FACTOR MYB90"/>
    <property type="match status" value="1"/>
</dbReference>
<feature type="domain" description="HTH myb-type" evidence="10">
    <location>
        <begin position="62"/>
        <end position="112"/>
    </location>
</feature>
<dbReference type="GeneID" id="116196481"/>
<dbReference type="GO" id="GO:0003677">
    <property type="term" value="F:DNA binding"/>
    <property type="evidence" value="ECO:0007669"/>
    <property type="project" value="UniProtKB-KW"/>
</dbReference>
<keyword evidence="6" id="KW-0804">Transcription</keyword>
<name>A0A6P8CPP9_PUNGR</name>
<sequence>MMESSLGVRKGAWSEEEDLLLRKCVNKYGEGNWHQVPARAGLNRCRKSCRLRWLNYLKPNIKRGEFEEDEIDLILRLHKLLGNRWSLIAARLPGRTANDLKNFWNTHVVKKGNASRKDLSHHQKHKPQNPVKVNVIKPRPRTFKTAARIRPEGEATTLMASPPGWAGVLHGDEHLSSKPPAPPHQSQPASLENEVTWWESLFPLSDKSSDEEGSRGMDTTSHSLNTNSNSCSLLCGHLWSREMVDDYQQQHENGWNNEFFDDMALSWWEVPGVSNQIIV</sequence>
<evidence type="ECO:0000313" key="11">
    <source>
        <dbReference type="Proteomes" id="UP000515151"/>
    </source>
</evidence>
<dbReference type="AlphaFoldDB" id="A0A6P8CPP9"/>
<evidence type="ECO:0000256" key="2">
    <source>
        <dbReference type="ARBA" id="ARBA00022737"/>
    </source>
</evidence>
<dbReference type="RefSeq" id="XP_031382083.1">
    <property type="nucleotide sequence ID" value="XM_031526223.1"/>
</dbReference>
<dbReference type="SMART" id="SM00717">
    <property type="entry name" value="SANT"/>
    <property type="match status" value="2"/>
</dbReference>
<feature type="domain" description="HTH myb-type" evidence="10">
    <location>
        <begin position="8"/>
        <end position="61"/>
    </location>
</feature>